<sequence>MEQMRALFHSVCGNETSGETLAVILLRMGRAEVQAGANTHGLQSFHQAHRG</sequence>
<evidence type="ECO:0000313" key="2">
    <source>
        <dbReference type="Proteomes" id="UP000254863"/>
    </source>
</evidence>
<dbReference type="AlphaFoldDB" id="A0A7H4PG51"/>
<proteinExistence type="predicted"/>
<dbReference type="EMBL" id="UGMS01000002">
    <property type="protein sequence ID" value="STW71015.1"/>
    <property type="molecule type" value="Genomic_DNA"/>
</dbReference>
<name>A0A7H4PG51_9ENTR</name>
<gene>
    <name evidence="1" type="ORF">NCTC11685_04640</name>
</gene>
<comment type="caution">
    <text evidence="1">The sequence shown here is derived from an EMBL/GenBank/DDBJ whole genome shotgun (WGS) entry which is preliminary data.</text>
</comment>
<evidence type="ECO:0000313" key="1">
    <source>
        <dbReference type="EMBL" id="STW71015.1"/>
    </source>
</evidence>
<dbReference type="Proteomes" id="UP000254863">
    <property type="component" value="Unassembled WGS sequence"/>
</dbReference>
<protein>
    <submittedName>
        <fullName evidence="1">Uncharacterized protein</fullName>
    </submittedName>
</protein>
<organism evidence="1 2">
    <name type="scientific">Klebsiella michiganensis</name>
    <dbReference type="NCBI Taxonomy" id="1134687"/>
    <lineage>
        <taxon>Bacteria</taxon>
        <taxon>Pseudomonadati</taxon>
        <taxon>Pseudomonadota</taxon>
        <taxon>Gammaproteobacteria</taxon>
        <taxon>Enterobacterales</taxon>
        <taxon>Enterobacteriaceae</taxon>
        <taxon>Klebsiella/Raoultella group</taxon>
        <taxon>Klebsiella</taxon>
    </lineage>
</organism>
<accession>A0A7H4PG51</accession>
<reference evidence="1 2" key="1">
    <citation type="submission" date="2018-06" db="EMBL/GenBank/DDBJ databases">
        <authorList>
            <consortium name="Pathogen Informatics"/>
            <person name="Doyle S."/>
        </authorList>
    </citation>
    <scope>NUCLEOTIDE SEQUENCE [LARGE SCALE GENOMIC DNA]</scope>
    <source>
        <strain evidence="1 2">NCTC11685</strain>
    </source>
</reference>